<organism evidence="1 2">
    <name type="scientific">Symbiodinium microadriaticum</name>
    <name type="common">Dinoflagellate</name>
    <name type="synonym">Zooxanthella microadriatica</name>
    <dbReference type="NCBI Taxonomy" id="2951"/>
    <lineage>
        <taxon>Eukaryota</taxon>
        <taxon>Sar</taxon>
        <taxon>Alveolata</taxon>
        <taxon>Dinophyceae</taxon>
        <taxon>Suessiales</taxon>
        <taxon>Symbiodiniaceae</taxon>
        <taxon>Symbiodinium</taxon>
    </lineage>
</organism>
<dbReference type="OrthoDB" id="10355181at2759"/>
<protein>
    <submittedName>
        <fullName evidence="1">Uncharacterized protein</fullName>
    </submittedName>
</protein>
<evidence type="ECO:0000313" key="1">
    <source>
        <dbReference type="EMBL" id="OLQ00716.1"/>
    </source>
</evidence>
<comment type="caution">
    <text evidence="1">The sequence shown here is derived from an EMBL/GenBank/DDBJ whole genome shotgun (WGS) entry which is preliminary data.</text>
</comment>
<gene>
    <name evidence="1" type="ORF">AK812_SmicGene16620</name>
</gene>
<accession>A0A1Q9DZW2</accession>
<dbReference type="EMBL" id="LSRX01000319">
    <property type="protein sequence ID" value="OLQ00716.1"/>
    <property type="molecule type" value="Genomic_DNA"/>
</dbReference>
<proteinExistence type="predicted"/>
<sequence length="159" mass="17584">MPPEALPSQLPRVLEQLSTVGGVFYRMAPMKKLISRSTKTGQYRKIDYGRVKTIKGKKYDRTILKAADIAVKGAGDGRISQKDARMICRACRPTTDGRSTYSAIEKATMAYVRKTYKFTKSADTAVRTFISKMGAKQGARTKAMKAMKAAAMKAMKAMK</sequence>
<name>A0A1Q9DZW2_SYMMI</name>
<dbReference type="Proteomes" id="UP000186817">
    <property type="component" value="Unassembled WGS sequence"/>
</dbReference>
<reference evidence="1 2" key="1">
    <citation type="submission" date="2016-02" db="EMBL/GenBank/DDBJ databases">
        <title>Genome analysis of coral dinoflagellate symbionts highlights evolutionary adaptations to a symbiotic lifestyle.</title>
        <authorList>
            <person name="Aranda M."/>
            <person name="Li Y."/>
            <person name="Liew Y.J."/>
            <person name="Baumgarten S."/>
            <person name="Simakov O."/>
            <person name="Wilson M."/>
            <person name="Piel J."/>
            <person name="Ashoor H."/>
            <person name="Bougouffa S."/>
            <person name="Bajic V.B."/>
            <person name="Ryu T."/>
            <person name="Ravasi T."/>
            <person name="Bayer T."/>
            <person name="Micklem G."/>
            <person name="Kim H."/>
            <person name="Bhak J."/>
            <person name="Lajeunesse T.C."/>
            <person name="Voolstra C.R."/>
        </authorList>
    </citation>
    <scope>NUCLEOTIDE SEQUENCE [LARGE SCALE GENOMIC DNA]</scope>
    <source>
        <strain evidence="1 2">CCMP2467</strain>
    </source>
</reference>
<evidence type="ECO:0000313" key="2">
    <source>
        <dbReference type="Proteomes" id="UP000186817"/>
    </source>
</evidence>
<keyword evidence="2" id="KW-1185">Reference proteome</keyword>
<dbReference type="AlphaFoldDB" id="A0A1Q9DZW2"/>